<dbReference type="SUPFAM" id="SSF64518">
    <property type="entry name" value="Phase 1 flagellin"/>
    <property type="match status" value="1"/>
</dbReference>
<protein>
    <submittedName>
        <fullName evidence="5">Flagellar hook-associated protein 3 FlgL</fullName>
    </submittedName>
</protein>
<reference evidence="5 6" key="1">
    <citation type="submission" date="2016-10" db="EMBL/GenBank/DDBJ databases">
        <authorList>
            <person name="de Groot N.N."/>
        </authorList>
    </citation>
    <scope>NUCLEOTIDE SEQUENCE [LARGE SCALE GENOMIC DNA]</scope>
    <source>
        <strain evidence="6">KMM 9023,NRIC 0796,JCM 17311,KCTC 23692</strain>
    </source>
</reference>
<accession>A0A1I6D5Z0</accession>
<dbReference type="InterPro" id="IPR046358">
    <property type="entry name" value="Flagellin_C"/>
</dbReference>
<dbReference type="RefSeq" id="WP_092076890.1">
    <property type="nucleotide sequence ID" value="NZ_FOYI01000002.1"/>
</dbReference>
<dbReference type="STRING" id="871652.SAMN04515673_102219"/>
<keyword evidence="5" id="KW-0282">Flagellum</keyword>
<dbReference type="Pfam" id="PF00700">
    <property type="entry name" value="Flagellin_C"/>
    <property type="match status" value="1"/>
</dbReference>
<dbReference type="AlphaFoldDB" id="A0A1I6D5Z0"/>
<evidence type="ECO:0000313" key="5">
    <source>
        <dbReference type="EMBL" id="SFR00771.1"/>
    </source>
</evidence>
<dbReference type="Proteomes" id="UP000199302">
    <property type="component" value="Unassembled WGS sequence"/>
</dbReference>
<keyword evidence="6" id="KW-1185">Reference proteome</keyword>
<comment type="similarity">
    <text evidence="2">Belongs to the bacterial flagellin family.</text>
</comment>
<proteinExistence type="inferred from homology"/>
<keyword evidence="5" id="KW-0969">Cilium</keyword>
<evidence type="ECO:0000259" key="4">
    <source>
        <dbReference type="Pfam" id="PF00700"/>
    </source>
</evidence>
<sequence>MNMSSLGDLAQSYVTRQRNAEIKQEINTLTDELSSGRISDIASALAGDFGQLASLERSLSSLDAFKVSSDEATFFTDSQQLSLEGMASGLDSAVEAMLAASNSSFPASINSGSIEADSQFRAMVSSLNGTAGGRSLFAGDATGDPALADAQDILDELSTLVTGMTDPDVITATVDDWFNTPGGGYETFAYIGSTEEMQPFLLGDGRTYGPGITALDSGVREALGSLAMGALMMNGVVTNDTFLRGQVMDIATESSLTAKGKLLDTQSVVGTLQNQIETQQARIAAEHSAYSIARTELVAADPYETATRLENVQFQLEALYTSTAYASRMSLLDYI</sequence>
<name>A0A1I6D5Z0_9RHOB</name>
<evidence type="ECO:0000313" key="6">
    <source>
        <dbReference type="Proteomes" id="UP000199302"/>
    </source>
</evidence>
<dbReference type="InterPro" id="IPR001492">
    <property type="entry name" value="Flagellin"/>
</dbReference>
<keyword evidence="5" id="KW-0966">Cell projection</keyword>
<comment type="subcellular location">
    <subcellularLocation>
        <location evidence="1">Bacterial flagellum</location>
    </subcellularLocation>
</comment>
<organism evidence="5 6">
    <name type="scientific">Poseidonocella sedimentorum</name>
    <dbReference type="NCBI Taxonomy" id="871652"/>
    <lineage>
        <taxon>Bacteria</taxon>
        <taxon>Pseudomonadati</taxon>
        <taxon>Pseudomonadota</taxon>
        <taxon>Alphaproteobacteria</taxon>
        <taxon>Rhodobacterales</taxon>
        <taxon>Roseobacteraceae</taxon>
        <taxon>Poseidonocella</taxon>
    </lineage>
</organism>
<evidence type="ECO:0000256" key="2">
    <source>
        <dbReference type="ARBA" id="ARBA00005709"/>
    </source>
</evidence>
<dbReference type="Gene3D" id="1.20.1330.10">
    <property type="entry name" value="f41 fragment of flagellin, N-terminal domain"/>
    <property type="match status" value="1"/>
</dbReference>
<dbReference type="PANTHER" id="PTHR42792">
    <property type="entry name" value="FLAGELLIN"/>
    <property type="match status" value="1"/>
</dbReference>
<dbReference type="OrthoDB" id="7312911at2"/>
<feature type="domain" description="Flagellin C-terminal" evidence="4">
    <location>
        <begin position="262"/>
        <end position="335"/>
    </location>
</feature>
<dbReference type="PANTHER" id="PTHR42792:SF1">
    <property type="entry name" value="FLAGELLAR HOOK-ASSOCIATED PROTEIN 3"/>
    <property type="match status" value="1"/>
</dbReference>
<dbReference type="GO" id="GO:0005198">
    <property type="term" value="F:structural molecule activity"/>
    <property type="evidence" value="ECO:0007669"/>
    <property type="project" value="InterPro"/>
</dbReference>
<gene>
    <name evidence="5" type="ORF">SAMN04515673_102219</name>
</gene>
<evidence type="ECO:0000256" key="3">
    <source>
        <dbReference type="ARBA" id="ARBA00023143"/>
    </source>
</evidence>
<evidence type="ECO:0000256" key="1">
    <source>
        <dbReference type="ARBA" id="ARBA00004365"/>
    </source>
</evidence>
<dbReference type="EMBL" id="FOYI01000002">
    <property type="protein sequence ID" value="SFR00771.1"/>
    <property type="molecule type" value="Genomic_DNA"/>
</dbReference>
<dbReference type="GO" id="GO:0009288">
    <property type="term" value="C:bacterial-type flagellum"/>
    <property type="evidence" value="ECO:0007669"/>
    <property type="project" value="UniProtKB-SubCell"/>
</dbReference>
<keyword evidence="3" id="KW-0975">Bacterial flagellum</keyword>